<protein>
    <submittedName>
        <fullName evidence="1">Uncharacterized protein</fullName>
    </submittedName>
</protein>
<evidence type="ECO:0000313" key="2">
    <source>
        <dbReference type="Proteomes" id="UP000754644"/>
    </source>
</evidence>
<accession>A0A972VVB7</accession>
<sequence length="54" mass="6076">MSGMCKLNQSNFTRVTPPLTSEAVVARCVAQTDGFFTDGFFTDGFYSYSFFTKR</sequence>
<reference evidence="1" key="1">
    <citation type="submission" date="2020-05" db="EMBL/GenBank/DDBJ databases">
        <title>Sulfur intermediates as new biogeochemical hubs in an aquatic model microbial ecosystem.</title>
        <authorList>
            <person name="Vigneron A."/>
        </authorList>
    </citation>
    <scope>NUCLEOTIDE SEQUENCE</scope>
    <source>
        <strain evidence="1">Bin.250</strain>
    </source>
</reference>
<proteinExistence type="predicted"/>
<evidence type="ECO:0000313" key="1">
    <source>
        <dbReference type="EMBL" id="NQV63777.1"/>
    </source>
</evidence>
<organism evidence="1 2">
    <name type="scientific">SAR86 cluster bacterium</name>
    <dbReference type="NCBI Taxonomy" id="2030880"/>
    <lineage>
        <taxon>Bacteria</taxon>
        <taxon>Pseudomonadati</taxon>
        <taxon>Pseudomonadota</taxon>
        <taxon>Gammaproteobacteria</taxon>
        <taxon>SAR86 cluster</taxon>
    </lineage>
</organism>
<comment type="caution">
    <text evidence="1">The sequence shown here is derived from an EMBL/GenBank/DDBJ whole genome shotgun (WGS) entry which is preliminary data.</text>
</comment>
<dbReference type="EMBL" id="JABMOJ010000014">
    <property type="protein sequence ID" value="NQV63777.1"/>
    <property type="molecule type" value="Genomic_DNA"/>
</dbReference>
<gene>
    <name evidence="1" type="ORF">HQ497_00305</name>
</gene>
<dbReference type="Proteomes" id="UP000754644">
    <property type="component" value="Unassembled WGS sequence"/>
</dbReference>
<name>A0A972VVB7_9GAMM</name>
<dbReference type="AlphaFoldDB" id="A0A972VVB7"/>